<accession>A0A0K2GA91</accession>
<dbReference type="AlphaFoldDB" id="A0A0K2GA91"/>
<evidence type="ECO:0000256" key="1">
    <source>
        <dbReference type="ARBA" id="ARBA00023239"/>
    </source>
</evidence>
<keyword evidence="3" id="KW-0378">Hydrolase</keyword>
<dbReference type="GO" id="GO:0005737">
    <property type="term" value="C:cytoplasm"/>
    <property type="evidence" value="ECO:0007669"/>
    <property type="project" value="TreeGrafter"/>
</dbReference>
<protein>
    <submittedName>
        <fullName evidence="3">Putative Amidohydrolase</fullName>
    </submittedName>
</protein>
<organism evidence="3 4">
    <name type="scientific">Nitrospira moscoviensis</name>
    <dbReference type="NCBI Taxonomy" id="42253"/>
    <lineage>
        <taxon>Bacteria</taxon>
        <taxon>Pseudomonadati</taxon>
        <taxon>Nitrospirota</taxon>
        <taxon>Nitrospiria</taxon>
        <taxon>Nitrospirales</taxon>
        <taxon>Nitrospiraceae</taxon>
        <taxon>Nitrospira</taxon>
    </lineage>
</organism>
<dbReference type="PATRIC" id="fig|42253.5.peg.1055"/>
<proteinExistence type="predicted"/>
<evidence type="ECO:0000313" key="3">
    <source>
        <dbReference type="EMBL" id="ALA57502.1"/>
    </source>
</evidence>
<dbReference type="Proteomes" id="UP000069205">
    <property type="component" value="Chromosome"/>
</dbReference>
<dbReference type="GO" id="GO:0019748">
    <property type="term" value="P:secondary metabolic process"/>
    <property type="evidence" value="ECO:0007669"/>
    <property type="project" value="TreeGrafter"/>
</dbReference>
<gene>
    <name evidence="3" type="ORF">NITMOv2_1071</name>
</gene>
<dbReference type="GO" id="GO:0016831">
    <property type="term" value="F:carboxy-lyase activity"/>
    <property type="evidence" value="ECO:0007669"/>
    <property type="project" value="InterPro"/>
</dbReference>
<dbReference type="OrthoDB" id="9771320at2"/>
<dbReference type="InterPro" id="IPR032466">
    <property type="entry name" value="Metal_Hydrolase"/>
</dbReference>
<dbReference type="GO" id="GO:0016787">
    <property type="term" value="F:hydrolase activity"/>
    <property type="evidence" value="ECO:0007669"/>
    <property type="project" value="UniProtKB-KW"/>
</dbReference>
<dbReference type="PANTHER" id="PTHR21240:SF28">
    <property type="entry name" value="ISO-OROTATE DECARBOXYLASE (EUROFUNG)"/>
    <property type="match status" value="1"/>
</dbReference>
<reference evidence="3 4" key="1">
    <citation type="journal article" date="2015" name="Proc. Natl. Acad. Sci. U.S.A.">
        <title>Expanded metabolic versatility of ubiquitous nitrite-oxidizing bacteria from the genus Nitrospira.</title>
        <authorList>
            <person name="Koch H."/>
            <person name="Lucker S."/>
            <person name="Albertsen M."/>
            <person name="Kitzinger K."/>
            <person name="Herbold C."/>
            <person name="Spieck E."/>
            <person name="Nielsen P.H."/>
            <person name="Wagner M."/>
            <person name="Daims H."/>
        </authorList>
    </citation>
    <scope>NUCLEOTIDE SEQUENCE [LARGE SCALE GENOMIC DNA]</scope>
    <source>
        <strain evidence="3 4">NSP M-1</strain>
    </source>
</reference>
<dbReference type="KEGG" id="nmv:NITMOv2_1071"/>
<name>A0A0K2GA91_NITMO</name>
<keyword evidence="1" id="KW-0456">Lyase</keyword>
<evidence type="ECO:0000259" key="2">
    <source>
        <dbReference type="Pfam" id="PF04909"/>
    </source>
</evidence>
<dbReference type="RefSeq" id="WP_053378834.1">
    <property type="nucleotide sequence ID" value="NZ_CP011801.1"/>
</dbReference>
<dbReference type="PANTHER" id="PTHR21240">
    <property type="entry name" value="2-AMINO-3-CARBOXYLMUCONATE-6-SEMIALDEHYDE DECARBOXYLASE"/>
    <property type="match status" value="1"/>
</dbReference>
<dbReference type="InterPro" id="IPR006680">
    <property type="entry name" value="Amidohydro-rel"/>
</dbReference>
<dbReference type="SUPFAM" id="SSF51556">
    <property type="entry name" value="Metallo-dependent hydrolases"/>
    <property type="match status" value="1"/>
</dbReference>
<dbReference type="Pfam" id="PF04909">
    <property type="entry name" value="Amidohydro_2"/>
    <property type="match status" value="1"/>
</dbReference>
<sequence length="323" mass="36834">MSETTKRLIDCHVHLAALPDGGNGCYISAKMLKSPLFRFLLWKHGLDPQKPGDANRKYLDDLLQELRASRHVRQAVLLGMDGVYDTSGRLVREHTDFLISNDYVLQTAKTYPNEFLAGVSINPQRRDAVEEVHRCAEAGATLVKVLPNAQQFNPADPKYKPFYRALAEHKLPFLSHVGYEFSLIGKDQSVGDPDRLKLALDEGTTVIAAHACSYGLILYEKFIPTLHDFVARYPHFYADISALTLPNRFRMLLHLRKHPEIHERLLFGTDYPLSVFHVAAWGRVAFGTLRDIIRTKNRFDRQVEVCERLNVKFRSFGELFSSP</sequence>
<dbReference type="Gene3D" id="3.20.20.140">
    <property type="entry name" value="Metal-dependent hydrolases"/>
    <property type="match status" value="1"/>
</dbReference>
<evidence type="ECO:0000313" key="4">
    <source>
        <dbReference type="Proteomes" id="UP000069205"/>
    </source>
</evidence>
<keyword evidence="4" id="KW-1185">Reference proteome</keyword>
<dbReference type="InterPro" id="IPR032465">
    <property type="entry name" value="ACMSD"/>
</dbReference>
<dbReference type="EMBL" id="CP011801">
    <property type="protein sequence ID" value="ALA57502.1"/>
    <property type="molecule type" value="Genomic_DNA"/>
</dbReference>
<feature type="domain" description="Amidohydrolase-related" evidence="2">
    <location>
        <begin position="9"/>
        <end position="275"/>
    </location>
</feature>
<dbReference type="STRING" id="42253.NITMOv2_1071"/>